<dbReference type="InParanoid" id="A0A7J7C3G0"/>
<dbReference type="Pfam" id="PF23046">
    <property type="entry name" value="tSH3-B_UBE2O"/>
    <property type="match status" value="1"/>
</dbReference>
<dbReference type="GO" id="GO:0061631">
    <property type="term" value="F:ubiquitin conjugating enzyme activity"/>
    <property type="evidence" value="ECO:0007669"/>
    <property type="project" value="TreeGrafter"/>
</dbReference>
<comment type="caution">
    <text evidence="4">The sequence shown here is derived from an EMBL/GenBank/DDBJ whole genome shotgun (WGS) entry which is preliminary data.</text>
</comment>
<evidence type="ECO:0000256" key="1">
    <source>
        <dbReference type="ARBA" id="ARBA00022679"/>
    </source>
</evidence>
<reference evidence="4 5" key="1">
    <citation type="journal article" date="2020" name="Nat. Commun.">
        <title>Genome of Tripterygium wilfordii and identification of cytochrome P450 involved in triptolide biosynthesis.</title>
        <authorList>
            <person name="Tu L."/>
            <person name="Su P."/>
            <person name="Zhang Z."/>
            <person name="Gao L."/>
            <person name="Wang J."/>
            <person name="Hu T."/>
            <person name="Zhou J."/>
            <person name="Zhang Y."/>
            <person name="Zhao Y."/>
            <person name="Liu Y."/>
            <person name="Song Y."/>
            <person name="Tong Y."/>
            <person name="Lu Y."/>
            <person name="Yang J."/>
            <person name="Xu C."/>
            <person name="Jia M."/>
            <person name="Peters R.J."/>
            <person name="Huang L."/>
            <person name="Gao W."/>
        </authorList>
    </citation>
    <scope>NUCLEOTIDE SEQUENCE [LARGE SCALE GENOMIC DNA]</scope>
    <source>
        <strain evidence="5">cv. XIE 37</strain>
        <tissue evidence="4">Leaf</tissue>
    </source>
</reference>
<name>A0A7J7C3G0_TRIWF</name>
<evidence type="ECO:0000313" key="5">
    <source>
        <dbReference type="Proteomes" id="UP000593562"/>
    </source>
</evidence>
<evidence type="ECO:0000259" key="3">
    <source>
        <dbReference type="PROSITE" id="PS50127"/>
    </source>
</evidence>
<dbReference type="PANTHER" id="PTHR46116">
    <property type="entry name" value="(E3-INDEPENDENT) E2 UBIQUITIN-CONJUGATING ENZYME"/>
    <property type="match status" value="1"/>
</dbReference>
<keyword evidence="2" id="KW-0833">Ubl conjugation pathway</keyword>
<dbReference type="Pfam" id="PF23043">
    <property type="entry name" value="SH3-B_UBE2O"/>
    <property type="match status" value="1"/>
</dbReference>
<dbReference type="AlphaFoldDB" id="A0A7J7C3G0"/>
<accession>A0A7J7C3G0</accession>
<dbReference type="Pfam" id="PF23044">
    <property type="entry name" value="SH3-C_UBE2O"/>
    <property type="match status" value="1"/>
</dbReference>
<dbReference type="InterPro" id="IPR000608">
    <property type="entry name" value="UBC"/>
</dbReference>
<dbReference type="SUPFAM" id="SSF54495">
    <property type="entry name" value="UBC-like"/>
    <property type="match status" value="1"/>
</dbReference>
<dbReference type="InterPro" id="IPR016135">
    <property type="entry name" value="UBQ-conjugating_enzyme/RWD"/>
</dbReference>
<dbReference type="InterPro" id="IPR057735">
    <property type="entry name" value="UBE2O-like_tSH3-B"/>
</dbReference>
<dbReference type="InterPro" id="IPR057733">
    <property type="entry name" value="UBE2O-like_SH3-B"/>
</dbReference>
<evidence type="ECO:0000313" key="4">
    <source>
        <dbReference type="EMBL" id="KAF5728680.1"/>
    </source>
</evidence>
<feature type="domain" description="UBC core" evidence="3">
    <location>
        <begin position="676"/>
        <end position="820"/>
    </location>
</feature>
<proteinExistence type="predicted"/>
<dbReference type="PANTHER" id="PTHR46116:SF15">
    <property type="entry name" value="(E3-INDEPENDENT) E2 UBIQUITIN-CONJUGATING ENZYME"/>
    <property type="match status" value="1"/>
</dbReference>
<dbReference type="EMBL" id="JAAARO010000021">
    <property type="protein sequence ID" value="KAF5728680.1"/>
    <property type="molecule type" value="Genomic_DNA"/>
</dbReference>
<keyword evidence="5" id="KW-1185">Reference proteome</keyword>
<sequence length="820" mass="91008">MDMLHSDSSDWESFSESGCSADQEELDFLFGGQARSILSSLEESIGKIDDFLSFERGFLYGDIVCSATDPSGQMGKVVNVNMLVDVESVHGKIIKGVNSKNLLKIRSISVGDYVVYGPWLGRVDKVIDTVTILFDDGTRAEVSAFDQGKVVPIGPNLIEDSMYPFYPGQRVCVRLSAASKSARWLCGTWKQNQDQGTICSVKPGLAYVNWFASLPVDPDMKSPAPPLLQDAEKLTLLSCFSHANWQLGEWCMLTIPDHKGVMDQLFPGISSHELFKEQKKKERGFMRKDLQEIFVIVRTKTLVDVMWQDGSHSLELESQSLLPVNIVNGHEFWPGQFVVEKGTCIDPPVSGNQRWGIVKSADAKEQTVNVRWKPFDANKMNGVGQELMEETVSSYELIEHPDYSYCFGDIVTALIPSYIDQANGGIVTRETGIGEDLALKGKDGGLDQISYDAKSYLSFIGNVTGFKDDGVEVQWATGLKSMVPPNDLFRIDLNETATATHMLHEPNVEEMIDQTGKVQSSTLLSSGLLKSDGIYEEQYPRESGSSFLPRSAIGLFTSVTASIFGSLGSTTLSGLLSLGHFAKNGDQSKLPQERELVDTCGLSADKQALTLQEVQLSKTSSSQETIDLQENKELQSSSVRKNSEKFRRFDMVDGCSDHHYLDGPCEGLVLPQMKRVWLKKVQHEWNILQKDLPETIYVRVYEERMDLLRASIIGAPGTPYHDGLFFFDIHLPPDYPQEPPHFEALVEEHFRQRSQDILLACKAYMEGAPVACPLGSPQKEHANANPSGNSTGFKLMLGKLFPKLVEAFSDNKGIDCGEFM</sequence>
<organism evidence="4 5">
    <name type="scientific">Tripterygium wilfordii</name>
    <name type="common">Thunder God vine</name>
    <dbReference type="NCBI Taxonomy" id="458696"/>
    <lineage>
        <taxon>Eukaryota</taxon>
        <taxon>Viridiplantae</taxon>
        <taxon>Streptophyta</taxon>
        <taxon>Embryophyta</taxon>
        <taxon>Tracheophyta</taxon>
        <taxon>Spermatophyta</taxon>
        <taxon>Magnoliopsida</taxon>
        <taxon>eudicotyledons</taxon>
        <taxon>Gunneridae</taxon>
        <taxon>Pentapetalae</taxon>
        <taxon>rosids</taxon>
        <taxon>fabids</taxon>
        <taxon>Celastrales</taxon>
        <taxon>Celastraceae</taxon>
        <taxon>Tripterygium</taxon>
    </lineage>
</organism>
<dbReference type="InterPro" id="IPR057734">
    <property type="entry name" value="UBE2O-like_SH3-C"/>
</dbReference>
<dbReference type="Proteomes" id="UP000593562">
    <property type="component" value="Unassembled WGS sequence"/>
</dbReference>
<dbReference type="Pfam" id="PF00179">
    <property type="entry name" value="UQ_con"/>
    <property type="match status" value="1"/>
</dbReference>
<protein>
    <submittedName>
        <fullName evidence="4">Ubiquitin-conjugating enzyme family protein</fullName>
    </submittedName>
</protein>
<dbReference type="FunCoup" id="A0A7J7C3G0">
    <property type="interactions" value="2637"/>
</dbReference>
<keyword evidence="1" id="KW-0808">Transferase</keyword>
<dbReference type="Gene3D" id="3.10.110.10">
    <property type="entry name" value="Ubiquitin Conjugating Enzyme"/>
    <property type="match status" value="1"/>
</dbReference>
<dbReference type="PROSITE" id="PS50127">
    <property type="entry name" value="UBC_2"/>
    <property type="match status" value="1"/>
</dbReference>
<evidence type="ECO:0000256" key="2">
    <source>
        <dbReference type="ARBA" id="ARBA00022786"/>
    </source>
</evidence>
<gene>
    <name evidence="4" type="ORF">HS088_TW21G00830</name>
</gene>